<protein>
    <submittedName>
        <fullName evidence="3">Uncharacterized protein LOC126911151 isoform X1</fullName>
    </submittedName>
    <submittedName>
        <fullName evidence="4">Uncharacterized protein LOC126911151 isoform X2</fullName>
    </submittedName>
    <submittedName>
        <fullName evidence="5">Uncharacterized protein LOC126911151 isoform X3</fullName>
    </submittedName>
    <submittedName>
        <fullName evidence="6">Uncharacterized protein LOC126911151 isoform X4</fullName>
    </submittedName>
    <submittedName>
        <fullName evidence="7">Uncharacterized protein LOC126911151 isoform X5</fullName>
    </submittedName>
</protein>
<reference evidence="3 4" key="1">
    <citation type="submission" date="2025-04" db="UniProtKB">
        <authorList>
            <consortium name="RefSeq"/>
        </authorList>
    </citation>
    <scope>IDENTIFICATION</scope>
    <source>
        <tissue evidence="3 4">Whole larval tissue</tissue>
    </source>
</reference>
<feature type="compositionally biased region" description="Basic and acidic residues" evidence="1">
    <location>
        <begin position="1"/>
        <end position="11"/>
    </location>
</feature>
<dbReference type="RefSeq" id="XP_050552417.1">
    <property type="nucleotide sequence ID" value="XM_050696460.1"/>
</dbReference>
<evidence type="ECO:0000313" key="5">
    <source>
        <dbReference type="RefSeq" id="XP_050552415.1"/>
    </source>
</evidence>
<feature type="region of interest" description="Disordered" evidence="1">
    <location>
        <begin position="1"/>
        <end position="28"/>
    </location>
</feature>
<evidence type="ECO:0000313" key="2">
    <source>
        <dbReference type="Proteomes" id="UP000829999"/>
    </source>
</evidence>
<keyword evidence="2" id="KW-1185">Reference proteome</keyword>
<evidence type="ECO:0000313" key="3">
    <source>
        <dbReference type="RefSeq" id="XP_050552413.1"/>
    </source>
</evidence>
<accession>A0A9R0DSI2</accession>
<dbReference type="RefSeq" id="XP_050552416.1">
    <property type="nucleotide sequence ID" value="XM_050696459.1"/>
</dbReference>
<proteinExistence type="predicted"/>
<evidence type="ECO:0000313" key="6">
    <source>
        <dbReference type="RefSeq" id="XP_050552416.1"/>
    </source>
</evidence>
<dbReference type="GeneID" id="126911151"/>
<dbReference type="RefSeq" id="XP_050552413.1">
    <property type="nucleotide sequence ID" value="XM_050696456.1"/>
</dbReference>
<dbReference type="RefSeq" id="XP_050552415.1">
    <property type="nucleotide sequence ID" value="XM_050696458.1"/>
</dbReference>
<dbReference type="Proteomes" id="UP000829999">
    <property type="component" value="Chromosome 10"/>
</dbReference>
<organism evidence="2 3">
    <name type="scientific">Spodoptera frugiperda</name>
    <name type="common">Fall armyworm</name>
    <dbReference type="NCBI Taxonomy" id="7108"/>
    <lineage>
        <taxon>Eukaryota</taxon>
        <taxon>Metazoa</taxon>
        <taxon>Ecdysozoa</taxon>
        <taxon>Arthropoda</taxon>
        <taxon>Hexapoda</taxon>
        <taxon>Insecta</taxon>
        <taxon>Pterygota</taxon>
        <taxon>Neoptera</taxon>
        <taxon>Endopterygota</taxon>
        <taxon>Lepidoptera</taxon>
        <taxon>Glossata</taxon>
        <taxon>Ditrysia</taxon>
        <taxon>Noctuoidea</taxon>
        <taxon>Noctuidae</taxon>
        <taxon>Amphipyrinae</taxon>
        <taxon>Spodoptera</taxon>
    </lineage>
</organism>
<evidence type="ECO:0000256" key="1">
    <source>
        <dbReference type="SAM" id="MobiDB-lite"/>
    </source>
</evidence>
<evidence type="ECO:0000313" key="7">
    <source>
        <dbReference type="RefSeq" id="XP_050552417.1"/>
    </source>
</evidence>
<sequence length="172" mass="19254">MAYGKTEKSGHTETALRAISKSKKSSRADAKVARLSSAFDKLFGDKEIPRKIMRSITTGSTKRPAPPSAKHPQIFPTAEMQKELDLAYSGAMDIIVSGAMDLLGDATHCSDDEAAEVVEVHEERRERHVSNVNVVKQSHEELLSHIREVREKSERLYLDVKWSRTFAGTFKK</sequence>
<gene>
    <name evidence="3 4 5 6 7" type="primary">LOC126911151</name>
</gene>
<dbReference type="RefSeq" id="XP_050552414.1">
    <property type="nucleotide sequence ID" value="XM_050696457.1"/>
</dbReference>
<evidence type="ECO:0000313" key="4">
    <source>
        <dbReference type="RefSeq" id="XP_050552414.1"/>
    </source>
</evidence>
<name>A0A9R0DSI2_SPOFR</name>
<dbReference type="AlphaFoldDB" id="A0A9R0DSI2"/>